<proteinExistence type="predicted"/>
<accession>A0ABY8JQ70</accession>
<keyword evidence="1" id="KW-1133">Transmembrane helix</keyword>
<dbReference type="Proteomes" id="UP001221546">
    <property type="component" value="Chromosome"/>
</dbReference>
<dbReference type="RefSeq" id="WP_310885891.1">
    <property type="nucleotide sequence ID" value="NZ_CP121646.1"/>
</dbReference>
<keyword evidence="3" id="KW-1185">Reference proteome</keyword>
<dbReference type="EMBL" id="CP121646">
    <property type="protein sequence ID" value="WFU67822.1"/>
    <property type="molecule type" value="Genomic_DNA"/>
</dbReference>
<keyword evidence="1" id="KW-0812">Transmembrane</keyword>
<protein>
    <submittedName>
        <fullName evidence="2">Uncharacterized protein</fullName>
    </submittedName>
</protein>
<evidence type="ECO:0000313" key="3">
    <source>
        <dbReference type="Proteomes" id="UP001221546"/>
    </source>
</evidence>
<name>A0ABY8JQ70_9BRAD</name>
<evidence type="ECO:0000313" key="2">
    <source>
        <dbReference type="EMBL" id="WFU67822.1"/>
    </source>
</evidence>
<keyword evidence="1" id="KW-0472">Membrane</keyword>
<reference evidence="2 3" key="1">
    <citation type="submission" date="2023-04" db="EMBL/GenBank/DDBJ databases">
        <title>Australian commercial rhizobial inoculants.</title>
        <authorList>
            <person name="Kohlmeier M.G."/>
            <person name="O'Hara G.W."/>
            <person name="Colombi E."/>
            <person name="Ramsay J.P."/>
            <person name="Terpolilli J."/>
        </authorList>
    </citation>
    <scope>NUCLEOTIDE SEQUENCE [LARGE SCALE GENOMIC DNA]</scope>
    <source>
        <strain evidence="2 3">CB627</strain>
    </source>
</reference>
<evidence type="ECO:0000256" key="1">
    <source>
        <dbReference type="SAM" id="Phobius"/>
    </source>
</evidence>
<gene>
    <name evidence="2" type="ORF">QA636_20985</name>
</gene>
<organism evidence="2 3">
    <name type="scientific">Bradyrhizobium brasilense</name>
    <dbReference type="NCBI Taxonomy" id="1419277"/>
    <lineage>
        <taxon>Bacteria</taxon>
        <taxon>Pseudomonadati</taxon>
        <taxon>Pseudomonadota</taxon>
        <taxon>Alphaproteobacteria</taxon>
        <taxon>Hyphomicrobiales</taxon>
        <taxon>Nitrobacteraceae</taxon>
        <taxon>Bradyrhizobium</taxon>
    </lineage>
</organism>
<sequence>MAEPGGNGISARLWRLPGQLLLALINATAILVIVAAIVALVAIARINHFAENVVATMTEAVLSKVDLPAKDVLANLQNLTAEVRTLGNTLREIKAGEHPALQHEMVQLRDALTDLNVSVDRLGSAKSILTDQAIEQLGRTVTDALAKLRDCSSSAGQMAPDRTLRNKTVAFNKS</sequence>
<feature type="transmembrane region" description="Helical" evidence="1">
    <location>
        <begin position="20"/>
        <end position="43"/>
    </location>
</feature>